<sequence length="69" mass="8008">MSNISGWLLLLHHRCSCLLLRLLHVVLMRKETASTCESDFAAAAMEFFEGAMIVRLQSYHEMYLVIDEY</sequence>
<dbReference type="Proteomes" id="UP001055439">
    <property type="component" value="Chromosome 5"/>
</dbReference>
<feature type="signal peptide" evidence="1">
    <location>
        <begin position="1"/>
        <end position="17"/>
    </location>
</feature>
<reference evidence="2" key="1">
    <citation type="submission" date="2022-05" db="EMBL/GenBank/DDBJ databases">
        <title>The Musa troglodytarum L. genome provides insights into the mechanism of non-climacteric behaviour and enrichment of carotenoids.</title>
        <authorList>
            <person name="Wang J."/>
        </authorList>
    </citation>
    <scope>NUCLEOTIDE SEQUENCE</scope>
    <source>
        <tissue evidence="2">Leaf</tissue>
    </source>
</reference>
<keyword evidence="3" id="KW-1185">Reference proteome</keyword>
<gene>
    <name evidence="2" type="ORF">MUK42_29503</name>
</gene>
<protein>
    <recommendedName>
        <fullName evidence="4">Secreted protein</fullName>
    </recommendedName>
</protein>
<keyword evidence="1" id="KW-0732">Signal</keyword>
<dbReference type="EMBL" id="CP097507">
    <property type="protein sequence ID" value="URE05188.1"/>
    <property type="molecule type" value="Genomic_DNA"/>
</dbReference>
<accession>A0A9E7G1Z1</accession>
<evidence type="ECO:0000256" key="1">
    <source>
        <dbReference type="SAM" id="SignalP"/>
    </source>
</evidence>
<evidence type="ECO:0008006" key="4">
    <source>
        <dbReference type="Google" id="ProtNLM"/>
    </source>
</evidence>
<proteinExistence type="predicted"/>
<evidence type="ECO:0000313" key="2">
    <source>
        <dbReference type="EMBL" id="URE05188.1"/>
    </source>
</evidence>
<feature type="chain" id="PRO_5039438133" description="Secreted protein" evidence="1">
    <location>
        <begin position="18"/>
        <end position="69"/>
    </location>
</feature>
<organism evidence="2 3">
    <name type="scientific">Musa troglodytarum</name>
    <name type="common">fe'i banana</name>
    <dbReference type="NCBI Taxonomy" id="320322"/>
    <lineage>
        <taxon>Eukaryota</taxon>
        <taxon>Viridiplantae</taxon>
        <taxon>Streptophyta</taxon>
        <taxon>Embryophyta</taxon>
        <taxon>Tracheophyta</taxon>
        <taxon>Spermatophyta</taxon>
        <taxon>Magnoliopsida</taxon>
        <taxon>Liliopsida</taxon>
        <taxon>Zingiberales</taxon>
        <taxon>Musaceae</taxon>
        <taxon>Musa</taxon>
    </lineage>
</organism>
<dbReference type="AlphaFoldDB" id="A0A9E7G1Z1"/>
<name>A0A9E7G1Z1_9LILI</name>
<evidence type="ECO:0000313" key="3">
    <source>
        <dbReference type="Proteomes" id="UP001055439"/>
    </source>
</evidence>